<evidence type="ECO:0000256" key="3">
    <source>
        <dbReference type="ARBA" id="ARBA00004906"/>
    </source>
</evidence>
<keyword evidence="11" id="KW-0539">Nucleus</keyword>
<evidence type="ECO:0000256" key="15">
    <source>
        <dbReference type="ARBA" id="ARBA00081589"/>
    </source>
</evidence>
<dbReference type="GO" id="GO:0019005">
    <property type="term" value="C:SCF ubiquitin ligase complex"/>
    <property type="evidence" value="ECO:0007669"/>
    <property type="project" value="UniProtKB-ARBA"/>
</dbReference>
<keyword evidence="18" id="KW-1185">Reference proteome</keyword>
<dbReference type="Proteomes" id="UP000028760">
    <property type="component" value="Unassembled WGS sequence"/>
</dbReference>
<evidence type="ECO:0000256" key="13">
    <source>
        <dbReference type="ARBA" id="ARBA00071634"/>
    </source>
</evidence>
<feature type="domain" description="F-box" evidence="16">
    <location>
        <begin position="77"/>
        <end position="123"/>
    </location>
</feature>
<dbReference type="InterPro" id="IPR032675">
    <property type="entry name" value="LRR_dom_sf"/>
</dbReference>
<evidence type="ECO:0000256" key="9">
    <source>
        <dbReference type="ARBA" id="ARBA00022843"/>
    </source>
</evidence>
<dbReference type="GeneTree" id="ENSGT00390000007918"/>
<protein>
    <recommendedName>
        <fullName evidence="13">S-phase kinase-associated protein 2</fullName>
    </recommendedName>
    <alternativeName>
        <fullName evidence="15">Cyclin-A/CDK2-associated protein p45</fullName>
    </alternativeName>
    <alternativeName>
        <fullName evidence="14">F-box protein Skp2</fullName>
    </alternativeName>
</protein>
<keyword evidence="5" id="KW-0597">Phosphoprotein</keyword>
<reference evidence="17" key="3">
    <citation type="submission" date="2025-09" db="UniProtKB">
        <authorList>
            <consortium name="Ensembl"/>
        </authorList>
    </citation>
    <scope>IDENTIFICATION</scope>
</reference>
<dbReference type="FunFam" id="3.80.10.10:FF:000105">
    <property type="entry name" value="S-phase kinase-associated protein 2"/>
    <property type="match status" value="1"/>
</dbReference>
<reference evidence="18" key="1">
    <citation type="submission" date="2013-10" db="EMBL/GenBank/DDBJ databases">
        <authorList>
            <person name="Schartl M."/>
            <person name="Warren W."/>
        </authorList>
    </citation>
    <scope>NUCLEOTIDE SEQUENCE [LARGE SCALE GENOMIC DNA]</scope>
    <source>
        <strain evidence="18">female</strain>
    </source>
</reference>
<dbReference type="InterPro" id="IPR001810">
    <property type="entry name" value="F-box_dom"/>
</dbReference>
<comment type="function">
    <text evidence="12">Substrate recognition component of a SCF (SKP1-CUL1-F-box protein) E3 ubiquitin-protein ligase complex which mediates the ubiquitination and subsequent proteasomal degradation of target proteins involved in cell cycle progression, signal transduction and transcription. Specifically recognizes phosphorylated CDKN1B/p27kip and is involved in regulation of G1/S transition. Degradation of CDKN1B/p27kip also requires CKS1. Recognizes target proteins ORC1, CDT1, RBL2, KMT2A/MLL1, CDK9, RAG2, NBN, FOXO1, UBP43, YTHDF2, and probably MYC, TOB1 and TAL1. Degradation of TAL1 also requires STUB1. Recognizes CDKN1A in association with CCNE1 or CCNE2 and CDK2. Promotes ubiquitination and destruction of CDH1 in a CK1-dependent manner, thereby regulating cell migration. Following phosphorylation in response to DNA damage, mediates 'Lys-63'-linked ubiquitination of NBN, promoting ATM recruitment to DNA damage sites and DNA repair via homologous recombination.</text>
</comment>
<dbReference type="SUPFAM" id="SSF52047">
    <property type="entry name" value="RNI-like"/>
    <property type="match status" value="1"/>
</dbReference>
<dbReference type="InterPro" id="IPR006553">
    <property type="entry name" value="Leu-rich_rpt_Cys-con_subtyp"/>
</dbReference>
<dbReference type="GO" id="GO:1905168">
    <property type="term" value="P:positive regulation of double-strand break repair via homologous recombination"/>
    <property type="evidence" value="ECO:0007669"/>
    <property type="project" value="UniProtKB-ARBA"/>
</dbReference>
<evidence type="ECO:0000256" key="4">
    <source>
        <dbReference type="ARBA" id="ARBA00022490"/>
    </source>
</evidence>
<evidence type="ECO:0000313" key="17">
    <source>
        <dbReference type="Ensembl" id="ENSPFOP00000018996.2"/>
    </source>
</evidence>
<dbReference type="Pfam" id="PF12937">
    <property type="entry name" value="F-box-like"/>
    <property type="match status" value="1"/>
</dbReference>
<dbReference type="Ensembl" id="ENSPFOT00000019018.2">
    <property type="protein sequence ID" value="ENSPFOP00000018996.2"/>
    <property type="gene ID" value="ENSPFOG00000018883.2"/>
</dbReference>
<evidence type="ECO:0000256" key="5">
    <source>
        <dbReference type="ARBA" id="ARBA00022553"/>
    </source>
</evidence>
<dbReference type="GO" id="GO:0005634">
    <property type="term" value="C:nucleus"/>
    <property type="evidence" value="ECO:0007669"/>
    <property type="project" value="UniProtKB-SubCell"/>
</dbReference>
<comment type="pathway">
    <text evidence="3">Protein modification; protein ubiquitination.</text>
</comment>
<evidence type="ECO:0000256" key="14">
    <source>
        <dbReference type="ARBA" id="ARBA00077776"/>
    </source>
</evidence>
<proteinExistence type="predicted"/>
<keyword evidence="9" id="KW-0832">Ubl conjugation</keyword>
<dbReference type="eggNOG" id="KOG2120">
    <property type="taxonomic scope" value="Eukaryota"/>
</dbReference>
<evidence type="ECO:0000256" key="6">
    <source>
        <dbReference type="ARBA" id="ARBA00022614"/>
    </source>
</evidence>
<dbReference type="PANTHER" id="PTHR38926:SF72">
    <property type="entry name" value="IM:7136021-RELATED"/>
    <property type="match status" value="1"/>
</dbReference>
<reference evidence="17" key="2">
    <citation type="submission" date="2025-08" db="UniProtKB">
        <authorList>
            <consortium name="Ensembl"/>
        </authorList>
    </citation>
    <scope>IDENTIFICATION</scope>
</reference>
<dbReference type="PROSITE" id="PS50181">
    <property type="entry name" value="FBOX"/>
    <property type="match status" value="1"/>
</dbReference>
<dbReference type="Gene3D" id="3.80.10.10">
    <property type="entry name" value="Ribonuclease Inhibitor"/>
    <property type="match status" value="1"/>
</dbReference>
<evidence type="ECO:0000256" key="8">
    <source>
        <dbReference type="ARBA" id="ARBA00022786"/>
    </source>
</evidence>
<dbReference type="EMBL" id="AYCK01024176">
    <property type="status" value="NOT_ANNOTATED_CDS"/>
    <property type="molecule type" value="Genomic_DNA"/>
</dbReference>
<evidence type="ECO:0000256" key="7">
    <source>
        <dbReference type="ARBA" id="ARBA00022737"/>
    </source>
</evidence>
<organism evidence="17 18">
    <name type="scientific">Poecilia formosa</name>
    <name type="common">Amazon molly</name>
    <name type="synonym">Limia formosa</name>
    <dbReference type="NCBI Taxonomy" id="48698"/>
    <lineage>
        <taxon>Eukaryota</taxon>
        <taxon>Metazoa</taxon>
        <taxon>Chordata</taxon>
        <taxon>Craniata</taxon>
        <taxon>Vertebrata</taxon>
        <taxon>Euteleostomi</taxon>
        <taxon>Actinopterygii</taxon>
        <taxon>Neopterygii</taxon>
        <taxon>Teleostei</taxon>
        <taxon>Neoteleostei</taxon>
        <taxon>Acanthomorphata</taxon>
        <taxon>Ovalentaria</taxon>
        <taxon>Atherinomorphae</taxon>
        <taxon>Cyprinodontiformes</taxon>
        <taxon>Poeciliidae</taxon>
        <taxon>Poeciliinae</taxon>
        <taxon>Poecilia</taxon>
    </lineage>
</organism>
<comment type="subcellular location">
    <subcellularLocation>
        <location evidence="2">Cytoplasm</location>
    </subcellularLocation>
    <subcellularLocation>
        <location evidence="1">Nucleus</location>
    </subcellularLocation>
</comment>
<keyword evidence="10" id="KW-0007">Acetylation</keyword>
<dbReference type="SMART" id="SM00367">
    <property type="entry name" value="LRR_CC"/>
    <property type="match status" value="5"/>
</dbReference>
<dbReference type="AlphaFoldDB" id="A0A087YLU3"/>
<dbReference type="GO" id="GO:0005737">
    <property type="term" value="C:cytoplasm"/>
    <property type="evidence" value="ECO:0007669"/>
    <property type="project" value="UniProtKB-SubCell"/>
</dbReference>
<dbReference type="PANTHER" id="PTHR38926">
    <property type="entry name" value="F-BOX DOMAIN CONTAINING PROTEIN, EXPRESSED"/>
    <property type="match status" value="1"/>
</dbReference>
<keyword evidence="4" id="KW-0963">Cytoplasm</keyword>
<name>A0A087YLU3_POEFO</name>
<keyword evidence="6" id="KW-0433">Leucine-rich repeat</keyword>
<accession>A0A087YLU3</accession>
<evidence type="ECO:0000259" key="16">
    <source>
        <dbReference type="PROSITE" id="PS50181"/>
    </source>
</evidence>
<dbReference type="SUPFAM" id="SSF81383">
    <property type="entry name" value="F-box domain"/>
    <property type="match status" value="1"/>
</dbReference>
<keyword evidence="8" id="KW-0833">Ubl conjugation pathway</keyword>
<evidence type="ECO:0000256" key="2">
    <source>
        <dbReference type="ARBA" id="ARBA00004496"/>
    </source>
</evidence>
<dbReference type="GO" id="GO:0070534">
    <property type="term" value="P:protein K63-linked ubiquitination"/>
    <property type="evidence" value="ECO:0007669"/>
    <property type="project" value="UniProtKB-ARBA"/>
</dbReference>
<evidence type="ECO:0000256" key="10">
    <source>
        <dbReference type="ARBA" id="ARBA00022990"/>
    </source>
</evidence>
<keyword evidence="7" id="KW-0677">Repeat</keyword>
<sequence>MTCACSLPLQELSCQKRFGIKRKSLGSVGSESTPTDLVLLRSPRPKQPWPACLGKENQEARFVLARRSRRRRRSGSGVSWDHLPDELLLRICGCLPLPDLLRVSAVCRRWRRLALDESLWVSVDLEGLTQTDPALRLVLRTGVQRLRCPRAFVEELDLSEPGRLQLVDLDLSGSVVSPSALRSVVCRCSRLRRLSLEALPLSDDVLSCLAQNPDLLQLNLGGCSGFSAAALATMLDSCRRLEQLNISWCSFSRNHVQNLVEKLSPSVTHLNLSGYRDSLALDDVKVLVDRCPDLQTLDLSDSTLLTADSFLVLKRLKKLLHLSLSRCYHIHLAALCDLGKAIPSLRFLDVFGLVQDGQLAALQDDSPRLAINARPFSAVARPTPAGAAQPDRTMWGRGCRLKLNIYSNFA</sequence>
<dbReference type="CDD" id="cd22114">
    <property type="entry name" value="F-box_FBXL1"/>
    <property type="match status" value="1"/>
</dbReference>
<evidence type="ECO:0000256" key="12">
    <source>
        <dbReference type="ARBA" id="ARBA00056227"/>
    </source>
</evidence>
<evidence type="ECO:0000313" key="18">
    <source>
        <dbReference type="Proteomes" id="UP000028760"/>
    </source>
</evidence>
<dbReference type="OMA" id="CDFTADH"/>
<dbReference type="GO" id="GO:0140767">
    <property type="term" value="F:enzyme-substrate adaptor activity"/>
    <property type="evidence" value="ECO:0007669"/>
    <property type="project" value="UniProtKB-ARBA"/>
</dbReference>
<dbReference type="GO" id="GO:0000082">
    <property type="term" value="P:G1/S transition of mitotic cell cycle"/>
    <property type="evidence" value="ECO:0007669"/>
    <property type="project" value="UniProtKB-ARBA"/>
</dbReference>
<dbReference type="InterPro" id="IPR036047">
    <property type="entry name" value="F-box-like_dom_sf"/>
</dbReference>
<dbReference type="SMART" id="SM00256">
    <property type="entry name" value="FBOX"/>
    <property type="match status" value="1"/>
</dbReference>
<dbReference type="STRING" id="48698.ENSPFOP00000018996"/>
<evidence type="ECO:0000256" key="11">
    <source>
        <dbReference type="ARBA" id="ARBA00023242"/>
    </source>
</evidence>
<dbReference type="GO" id="GO:0006511">
    <property type="term" value="P:ubiquitin-dependent protein catabolic process"/>
    <property type="evidence" value="ECO:0007669"/>
    <property type="project" value="UniProtKB-ARBA"/>
</dbReference>
<evidence type="ECO:0000256" key="1">
    <source>
        <dbReference type="ARBA" id="ARBA00004123"/>
    </source>
</evidence>